<dbReference type="InterPro" id="IPR022907">
    <property type="entry name" value="VapC_family"/>
</dbReference>
<name>A0A3M8R8K4_9PROT</name>
<dbReference type="Gene3D" id="3.40.50.1010">
    <property type="entry name" value="5'-nuclease"/>
    <property type="match status" value="1"/>
</dbReference>
<feature type="binding site" evidence="5">
    <location>
        <position position="9"/>
    </location>
    <ligand>
        <name>Mg(2+)</name>
        <dbReference type="ChEBI" id="CHEBI:18420"/>
    </ligand>
</feature>
<reference evidence="7" key="1">
    <citation type="submission" date="2018-10" db="EMBL/GenBank/DDBJ databases">
        <title>Acidithiobacillus sulfuriphilus sp. nov.: an extremely acidophilic sulfur-oxidizing chemolithotroph isolated from a neutral pH environment.</title>
        <authorList>
            <person name="Falagan C."/>
            <person name="Moya-Beltran A."/>
            <person name="Quatrini R."/>
            <person name="Johnson D.B."/>
        </authorList>
    </citation>
    <scope>NUCLEOTIDE SEQUENCE [LARGE SCALE GENOMIC DNA]</scope>
    <source>
        <strain evidence="7">CJ-2</strain>
    </source>
</reference>
<sequence length="144" mass="16346">MKTARVFVDTNIFVYSMDASTPDKQVVASQWLRSLWSSRKGRTSLQALREFYNVVTRKTRPGLPRETARALVRDLLTWNPADDNPVILNSAWQVEDRYGLSFWDSLIVASAMQQGCAVLLTEDLQHGQVFEGLVTVKNPFIPTE</sequence>
<evidence type="ECO:0000256" key="3">
    <source>
        <dbReference type="ARBA" id="ARBA00022723"/>
    </source>
</evidence>
<dbReference type="EC" id="3.1.-.-" evidence="5"/>
<feature type="domain" description="PIN" evidence="6">
    <location>
        <begin position="6"/>
        <end position="125"/>
    </location>
</feature>
<comment type="caution">
    <text evidence="7">The sequence shown here is derived from an EMBL/GenBank/DDBJ whole genome shotgun (WGS) entry which is preliminary data.</text>
</comment>
<dbReference type="CDD" id="cd18692">
    <property type="entry name" value="PIN_VapC-like"/>
    <property type="match status" value="1"/>
</dbReference>
<comment type="cofactor">
    <cofactor evidence="5">
        <name>Mg(2+)</name>
        <dbReference type="ChEBI" id="CHEBI:18420"/>
    </cofactor>
</comment>
<comment type="function">
    <text evidence="5">Toxic component of a toxin-antitoxin (TA) system. An RNase.</text>
</comment>
<evidence type="ECO:0000256" key="4">
    <source>
        <dbReference type="ARBA" id="ARBA00022801"/>
    </source>
</evidence>
<keyword evidence="1 5" id="KW-1277">Toxin-antitoxin system</keyword>
<dbReference type="RefSeq" id="WP_123102930.1">
    <property type="nucleotide sequence ID" value="NZ_CP127527.1"/>
</dbReference>
<feature type="binding site" evidence="5">
    <location>
        <position position="104"/>
    </location>
    <ligand>
        <name>Mg(2+)</name>
        <dbReference type="ChEBI" id="CHEBI:18420"/>
    </ligand>
</feature>
<gene>
    <name evidence="5" type="primary">vapC</name>
    <name evidence="7" type="ORF">EC580_05385</name>
</gene>
<evidence type="ECO:0000313" key="7">
    <source>
        <dbReference type="EMBL" id="RNF64903.1"/>
    </source>
</evidence>
<dbReference type="Pfam" id="PF01850">
    <property type="entry name" value="PIN"/>
    <property type="match status" value="1"/>
</dbReference>
<dbReference type="GO" id="GO:0016787">
    <property type="term" value="F:hydrolase activity"/>
    <property type="evidence" value="ECO:0007669"/>
    <property type="project" value="UniProtKB-KW"/>
</dbReference>
<keyword evidence="3 5" id="KW-0479">Metal-binding</keyword>
<dbReference type="GO" id="GO:0004540">
    <property type="term" value="F:RNA nuclease activity"/>
    <property type="evidence" value="ECO:0007669"/>
    <property type="project" value="InterPro"/>
</dbReference>
<dbReference type="AlphaFoldDB" id="A0A3M8R8K4"/>
<dbReference type="SUPFAM" id="SSF88723">
    <property type="entry name" value="PIN domain-like"/>
    <property type="match status" value="1"/>
</dbReference>
<dbReference type="EMBL" id="RIZI01000147">
    <property type="protein sequence ID" value="RNF64903.1"/>
    <property type="molecule type" value="Genomic_DNA"/>
</dbReference>
<keyword evidence="5" id="KW-0460">Magnesium</keyword>
<evidence type="ECO:0000256" key="5">
    <source>
        <dbReference type="HAMAP-Rule" id="MF_00265"/>
    </source>
</evidence>
<dbReference type="GO" id="GO:0000287">
    <property type="term" value="F:magnesium ion binding"/>
    <property type="evidence" value="ECO:0007669"/>
    <property type="project" value="UniProtKB-UniRule"/>
</dbReference>
<evidence type="ECO:0000256" key="2">
    <source>
        <dbReference type="ARBA" id="ARBA00022722"/>
    </source>
</evidence>
<proteinExistence type="inferred from homology"/>
<protein>
    <recommendedName>
        <fullName evidence="5">Ribonuclease VapC</fullName>
        <shortName evidence="5">RNase VapC</shortName>
        <ecNumber evidence="5">3.1.-.-</ecNumber>
    </recommendedName>
    <alternativeName>
        <fullName evidence="5">Toxin VapC</fullName>
    </alternativeName>
</protein>
<keyword evidence="4 5" id="KW-0378">Hydrolase</keyword>
<dbReference type="GO" id="GO:0090729">
    <property type="term" value="F:toxin activity"/>
    <property type="evidence" value="ECO:0007669"/>
    <property type="project" value="UniProtKB-KW"/>
</dbReference>
<accession>A0A3M8R8K4</accession>
<dbReference type="HAMAP" id="MF_00265">
    <property type="entry name" value="VapC_Nob1"/>
    <property type="match status" value="1"/>
</dbReference>
<keyword evidence="5" id="KW-0800">Toxin</keyword>
<dbReference type="InterPro" id="IPR029060">
    <property type="entry name" value="PIN-like_dom_sf"/>
</dbReference>
<dbReference type="OrthoDB" id="9792015at2"/>
<evidence type="ECO:0000256" key="1">
    <source>
        <dbReference type="ARBA" id="ARBA00022649"/>
    </source>
</evidence>
<evidence type="ECO:0000259" key="6">
    <source>
        <dbReference type="Pfam" id="PF01850"/>
    </source>
</evidence>
<dbReference type="InterPro" id="IPR002716">
    <property type="entry name" value="PIN_dom"/>
</dbReference>
<comment type="similarity">
    <text evidence="5">Belongs to the PINc/VapC protein family.</text>
</comment>
<organism evidence="7">
    <name type="scientific">Acidithiobacillus sulfuriphilus</name>
    <dbReference type="NCBI Taxonomy" id="1867749"/>
    <lineage>
        <taxon>Bacteria</taxon>
        <taxon>Pseudomonadati</taxon>
        <taxon>Pseudomonadota</taxon>
        <taxon>Acidithiobacillia</taxon>
        <taxon>Acidithiobacillales</taxon>
        <taxon>Acidithiobacillaceae</taxon>
        <taxon>Acidithiobacillus</taxon>
    </lineage>
</organism>
<keyword evidence="2 5" id="KW-0540">Nuclease</keyword>